<dbReference type="PANTHER" id="PTHR32322">
    <property type="entry name" value="INNER MEMBRANE TRANSPORTER"/>
    <property type="match status" value="1"/>
</dbReference>
<feature type="transmembrane region" description="Helical" evidence="5">
    <location>
        <begin position="165"/>
        <end position="189"/>
    </location>
</feature>
<feature type="transmembrane region" description="Helical" evidence="5">
    <location>
        <begin position="33"/>
        <end position="54"/>
    </location>
</feature>
<feature type="transmembrane region" description="Helical" evidence="5">
    <location>
        <begin position="88"/>
        <end position="106"/>
    </location>
</feature>
<feature type="transmembrane region" description="Helical" evidence="5">
    <location>
        <begin position="61"/>
        <end position="82"/>
    </location>
</feature>
<dbReference type="InterPro" id="IPR037185">
    <property type="entry name" value="EmrE-like"/>
</dbReference>
<evidence type="ECO:0000259" key="6">
    <source>
        <dbReference type="Pfam" id="PF00892"/>
    </source>
</evidence>
<dbReference type="SUPFAM" id="SSF103481">
    <property type="entry name" value="Multidrug resistance efflux transporter EmrE"/>
    <property type="match status" value="2"/>
</dbReference>
<sequence>MPIRDVFLALLVPCLWGFGFVISKSAMDQLPPILLNGLRWSLTGMLMFWFFPFPKKILKKLIIVSIFFSIQYSLTYSALNIIDASSASFFIQAEVPFGLLAAYLLLGEKLSFKNFIGLIISSIGIIFLTGSPNLEGKLFGVIIILSGTCIWSFAQVLAKPISKEIGGLALTAWLGVFSAPMCILTSYFIEGNTINYILNADLKNWIIVIYLGVMMNVVGYSAWYHVISKHPINNIMPVLLLLPLTGLLTAIFVLGETPNVYSYIGGSIIIFGVAIILINKNKKNSIKSKENYR</sequence>
<reference evidence="7" key="1">
    <citation type="submission" date="2018-05" db="EMBL/GenBank/DDBJ databases">
        <authorList>
            <person name="Lanie J.A."/>
            <person name="Ng W.-L."/>
            <person name="Kazmierczak K.M."/>
            <person name="Andrzejewski T.M."/>
            <person name="Davidsen T.M."/>
            <person name="Wayne K.J."/>
            <person name="Tettelin H."/>
            <person name="Glass J.I."/>
            <person name="Rusch D."/>
            <person name="Podicherti R."/>
            <person name="Tsui H.-C.T."/>
            <person name="Winkler M.E."/>
        </authorList>
    </citation>
    <scope>NUCLEOTIDE SEQUENCE</scope>
</reference>
<evidence type="ECO:0000256" key="1">
    <source>
        <dbReference type="ARBA" id="ARBA00004141"/>
    </source>
</evidence>
<evidence type="ECO:0000256" key="4">
    <source>
        <dbReference type="ARBA" id="ARBA00023136"/>
    </source>
</evidence>
<keyword evidence="2 5" id="KW-0812">Transmembrane</keyword>
<protein>
    <recommendedName>
        <fullName evidence="6">EamA domain-containing protein</fullName>
    </recommendedName>
</protein>
<feature type="transmembrane region" description="Helical" evidence="5">
    <location>
        <begin position="115"/>
        <end position="132"/>
    </location>
</feature>
<feature type="domain" description="EamA" evidence="6">
    <location>
        <begin position="139"/>
        <end position="277"/>
    </location>
</feature>
<evidence type="ECO:0000313" key="7">
    <source>
        <dbReference type="EMBL" id="SVA59297.1"/>
    </source>
</evidence>
<feature type="domain" description="EamA" evidence="6">
    <location>
        <begin position="6"/>
        <end position="129"/>
    </location>
</feature>
<proteinExistence type="predicted"/>
<comment type="subcellular location">
    <subcellularLocation>
        <location evidence="1">Membrane</location>
        <topology evidence="1">Multi-pass membrane protein</topology>
    </subcellularLocation>
</comment>
<keyword evidence="4 5" id="KW-0472">Membrane</keyword>
<dbReference type="GO" id="GO:0016020">
    <property type="term" value="C:membrane"/>
    <property type="evidence" value="ECO:0007669"/>
    <property type="project" value="UniProtKB-SubCell"/>
</dbReference>
<evidence type="ECO:0000256" key="5">
    <source>
        <dbReference type="SAM" id="Phobius"/>
    </source>
</evidence>
<evidence type="ECO:0000256" key="3">
    <source>
        <dbReference type="ARBA" id="ARBA00022989"/>
    </source>
</evidence>
<keyword evidence="3 5" id="KW-1133">Transmembrane helix</keyword>
<evidence type="ECO:0000256" key="2">
    <source>
        <dbReference type="ARBA" id="ARBA00022692"/>
    </source>
</evidence>
<feature type="transmembrane region" description="Helical" evidence="5">
    <location>
        <begin position="235"/>
        <end position="254"/>
    </location>
</feature>
<feature type="transmembrane region" description="Helical" evidence="5">
    <location>
        <begin position="204"/>
        <end position="223"/>
    </location>
</feature>
<dbReference type="InterPro" id="IPR000620">
    <property type="entry name" value="EamA_dom"/>
</dbReference>
<dbReference type="Pfam" id="PF00892">
    <property type="entry name" value="EamA"/>
    <property type="match status" value="2"/>
</dbReference>
<feature type="transmembrane region" description="Helical" evidence="5">
    <location>
        <begin position="138"/>
        <end position="158"/>
    </location>
</feature>
<dbReference type="PANTHER" id="PTHR32322:SF2">
    <property type="entry name" value="EAMA DOMAIN-CONTAINING PROTEIN"/>
    <property type="match status" value="1"/>
</dbReference>
<dbReference type="EMBL" id="UINC01013780">
    <property type="protein sequence ID" value="SVA59297.1"/>
    <property type="molecule type" value="Genomic_DNA"/>
</dbReference>
<gene>
    <name evidence="7" type="ORF">METZ01_LOCUS112151</name>
</gene>
<dbReference type="AlphaFoldDB" id="A0A381X516"/>
<dbReference type="InterPro" id="IPR050638">
    <property type="entry name" value="AA-Vitamin_Transporters"/>
</dbReference>
<organism evidence="7">
    <name type="scientific">marine metagenome</name>
    <dbReference type="NCBI Taxonomy" id="408172"/>
    <lineage>
        <taxon>unclassified sequences</taxon>
        <taxon>metagenomes</taxon>
        <taxon>ecological metagenomes</taxon>
    </lineage>
</organism>
<feature type="transmembrane region" description="Helical" evidence="5">
    <location>
        <begin position="260"/>
        <end position="279"/>
    </location>
</feature>
<name>A0A381X516_9ZZZZ</name>
<accession>A0A381X516</accession>